<reference evidence="1 2" key="1">
    <citation type="submission" date="2023-01" db="EMBL/GenBank/DDBJ databases">
        <title>Analysis of 21 Apiospora genomes using comparative genomics revels a genus with tremendous synthesis potential of carbohydrate active enzymes and secondary metabolites.</title>
        <authorList>
            <person name="Sorensen T."/>
        </authorList>
    </citation>
    <scope>NUCLEOTIDE SEQUENCE [LARGE SCALE GENOMIC DNA]</scope>
    <source>
        <strain evidence="1 2">CBS 20057</strain>
    </source>
</reference>
<keyword evidence="2" id="KW-1185">Reference proteome</keyword>
<sequence length="384" mass="44478">MDAESSTPTQGRLVPDTIVFGCTHMDSFSQLRPTVRGLYRRLVEQRLTEPPGAIAYLQQYCASCKAGAETAELQGTAQGAWFHMVRQPLTAHDWGCRDRVSLMLMFHLTLLNLSSDRLRENLLNTRQDFYFHVLNVFRHWCKVVAMGMNTEEDPQALERLLALIEEVYGRFVHQEVQTLVQLYHRQLSIPYWDMTQVWPATENELGFRFMDEVQRFRVGAHLIREYPADLTEAMDDLCDAASAWSAALLGPPQQGDMRASILRPEVAKSTSMSEGDMESLRDLIVTVNVETMRFKILLFHLYKMQRQLEHVDDPHQPRPWGAFLFTVFVAEDEAQVKGFLERLQALEERAMILLPLQARLREEWDRWVDFAKPFADLIRTEEEA</sequence>
<accession>A0ABR1T1J0</accession>
<organism evidence="1 2">
    <name type="scientific">Apiospora marii</name>
    <dbReference type="NCBI Taxonomy" id="335849"/>
    <lineage>
        <taxon>Eukaryota</taxon>
        <taxon>Fungi</taxon>
        <taxon>Dikarya</taxon>
        <taxon>Ascomycota</taxon>
        <taxon>Pezizomycotina</taxon>
        <taxon>Sordariomycetes</taxon>
        <taxon>Xylariomycetidae</taxon>
        <taxon>Amphisphaeriales</taxon>
        <taxon>Apiosporaceae</taxon>
        <taxon>Apiospora</taxon>
    </lineage>
</organism>
<evidence type="ECO:0008006" key="3">
    <source>
        <dbReference type="Google" id="ProtNLM"/>
    </source>
</evidence>
<comment type="caution">
    <text evidence="1">The sequence shown here is derived from an EMBL/GenBank/DDBJ whole genome shotgun (WGS) entry which is preliminary data.</text>
</comment>
<protein>
    <recommendedName>
        <fullName evidence="3">Cullin N-terminal domain-containing protein</fullName>
    </recommendedName>
</protein>
<name>A0ABR1T1J0_9PEZI</name>
<evidence type="ECO:0000313" key="1">
    <source>
        <dbReference type="EMBL" id="KAK8040312.1"/>
    </source>
</evidence>
<proteinExistence type="predicted"/>
<evidence type="ECO:0000313" key="2">
    <source>
        <dbReference type="Proteomes" id="UP001396898"/>
    </source>
</evidence>
<gene>
    <name evidence="1" type="ORF">PG991_000100</name>
</gene>
<dbReference type="EMBL" id="JAQQWI010000001">
    <property type="protein sequence ID" value="KAK8040312.1"/>
    <property type="molecule type" value="Genomic_DNA"/>
</dbReference>
<dbReference type="Proteomes" id="UP001396898">
    <property type="component" value="Unassembled WGS sequence"/>
</dbReference>